<keyword evidence="3" id="KW-1185">Reference proteome</keyword>
<dbReference type="Proteomes" id="UP000002791">
    <property type="component" value="Chromosome"/>
</dbReference>
<protein>
    <recommendedName>
        <fullName evidence="1">PASTA domain-containing protein</fullName>
    </recommendedName>
</protein>
<dbReference type="STRING" id="882082.SaccyDRAFT_3125"/>
<dbReference type="PROSITE" id="PS51178">
    <property type="entry name" value="PASTA"/>
    <property type="match status" value="1"/>
</dbReference>
<dbReference type="Gene3D" id="3.30.10.20">
    <property type="match status" value="1"/>
</dbReference>
<dbReference type="RefSeq" id="WP_005457414.1">
    <property type="nucleotide sequence ID" value="NZ_CM001440.1"/>
</dbReference>
<name>H5XKW9_9PSEU</name>
<gene>
    <name evidence="2" type="ORF">SaccyDRAFT_3125</name>
</gene>
<sequence length="122" mass="13069">MRAIHRRFYSLVVAVAILVLGSGACLPLHVALDEHVPSRPAPMPPLHGVVLGDGVKALRALGIDEVTTVPIDGHLFVLNRDNWIVVRQAPRAGETVPPGGEVTLSVRKTDAAESRFCFDGDC</sequence>
<dbReference type="CDD" id="cd06577">
    <property type="entry name" value="PASTA_pknB"/>
    <property type="match status" value="1"/>
</dbReference>
<dbReference type="AlphaFoldDB" id="H5XKW9"/>
<feature type="domain" description="PASTA" evidence="1">
    <location>
        <begin position="37"/>
        <end position="108"/>
    </location>
</feature>
<evidence type="ECO:0000259" key="1">
    <source>
        <dbReference type="PROSITE" id="PS51178"/>
    </source>
</evidence>
<dbReference type="HOGENOM" id="CLU_2048038_0_0_11"/>
<dbReference type="InterPro" id="IPR005543">
    <property type="entry name" value="PASTA_dom"/>
</dbReference>
<dbReference type="OrthoDB" id="4335972at2"/>
<organism evidence="2 3">
    <name type="scientific">Saccharomonospora cyanea NA-134</name>
    <dbReference type="NCBI Taxonomy" id="882082"/>
    <lineage>
        <taxon>Bacteria</taxon>
        <taxon>Bacillati</taxon>
        <taxon>Actinomycetota</taxon>
        <taxon>Actinomycetes</taxon>
        <taxon>Pseudonocardiales</taxon>
        <taxon>Pseudonocardiaceae</taxon>
        <taxon>Saccharomonospora</taxon>
    </lineage>
</organism>
<accession>H5XKW9</accession>
<evidence type="ECO:0000313" key="2">
    <source>
        <dbReference type="EMBL" id="EHR61964.1"/>
    </source>
</evidence>
<dbReference type="PROSITE" id="PS51257">
    <property type="entry name" value="PROKAR_LIPOPROTEIN"/>
    <property type="match status" value="1"/>
</dbReference>
<evidence type="ECO:0000313" key="3">
    <source>
        <dbReference type="Proteomes" id="UP000002791"/>
    </source>
</evidence>
<dbReference type="EMBL" id="CM001440">
    <property type="protein sequence ID" value="EHR61964.1"/>
    <property type="molecule type" value="Genomic_DNA"/>
</dbReference>
<proteinExistence type="predicted"/>
<reference evidence="2 3" key="1">
    <citation type="submission" date="2011-11" db="EMBL/GenBank/DDBJ databases">
        <title>The Noncontiguous Finished sequence of Saccharomonospora cyanea NA-134.</title>
        <authorList>
            <consortium name="US DOE Joint Genome Institute"/>
            <person name="Lucas S."/>
            <person name="Han J."/>
            <person name="Lapidus A."/>
            <person name="Cheng J.-F."/>
            <person name="Goodwin L."/>
            <person name="Pitluck S."/>
            <person name="Peters L."/>
            <person name="Ovchinnikova G."/>
            <person name="Lu M."/>
            <person name="Detter J.C."/>
            <person name="Han C."/>
            <person name="Tapia R."/>
            <person name="Land M."/>
            <person name="Hauser L."/>
            <person name="Kyrpides N."/>
            <person name="Ivanova N."/>
            <person name="Pagani I."/>
            <person name="Brambilla E.-M."/>
            <person name="Klenk H.-P."/>
            <person name="Woyke T."/>
        </authorList>
    </citation>
    <scope>NUCLEOTIDE SEQUENCE [LARGE SCALE GENOMIC DNA]</scope>
    <source>
        <strain evidence="2 3">NA-134</strain>
    </source>
</reference>